<organism evidence="2 3">
    <name type="scientific">Limulus polyphemus</name>
    <name type="common">Atlantic horseshoe crab</name>
    <dbReference type="NCBI Taxonomy" id="6850"/>
    <lineage>
        <taxon>Eukaryota</taxon>
        <taxon>Metazoa</taxon>
        <taxon>Ecdysozoa</taxon>
        <taxon>Arthropoda</taxon>
        <taxon>Chelicerata</taxon>
        <taxon>Merostomata</taxon>
        <taxon>Xiphosura</taxon>
        <taxon>Limulidae</taxon>
        <taxon>Limulus</taxon>
    </lineage>
</organism>
<protein>
    <submittedName>
        <fullName evidence="3">Adhesion G protein-coupled receptor B3-like</fullName>
    </submittedName>
</protein>
<evidence type="ECO:0000313" key="3">
    <source>
        <dbReference type="RefSeq" id="XP_022236881.1"/>
    </source>
</evidence>
<reference evidence="3" key="1">
    <citation type="submission" date="2025-08" db="UniProtKB">
        <authorList>
            <consortium name="RefSeq"/>
        </authorList>
    </citation>
    <scope>IDENTIFICATION</scope>
    <source>
        <tissue evidence="3">Muscle</tissue>
    </source>
</reference>
<feature type="transmembrane region" description="Helical" evidence="1">
    <location>
        <begin position="39"/>
        <end position="61"/>
    </location>
</feature>
<accession>A0ABM1RZS6</accession>
<dbReference type="RefSeq" id="XP_022236881.1">
    <property type="nucleotide sequence ID" value="XM_022381173.1"/>
</dbReference>
<dbReference type="Proteomes" id="UP000694941">
    <property type="component" value="Unplaced"/>
</dbReference>
<evidence type="ECO:0000256" key="1">
    <source>
        <dbReference type="SAM" id="Phobius"/>
    </source>
</evidence>
<feature type="transmembrane region" description="Helical" evidence="1">
    <location>
        <begin position="73"/>
        <end position="92"/>
    </location>
</feature>
<sequence>MSRRQVVCVCDRVGTFVLVLSSFLETTNGDTFGGFEKVTGTGCIVCICFLSLTLSELVICWRHVSGAITALKIQFTSTVIGFYSIFLRASYGSLSQNYYLPVLSVLTFFLLSAFCMLLCVVLTVYVECVNMQCVNHLKLKIVLMGWGELKLYK</sequence>
<dbReference type="GeneID" id="111084464"/>
<keyword evidence="2" id="KW-1185">Reference proteome</keyword>
<gene>
    <name evidence="3" type="primary">LOC111084464</name>
</gene>
<feature type="transmembrane region" description="Helical" evidence="1">
    <location>
        <begin position="98"/>
        <end position="126"/>
    </location>
</feature>
<keyword evidence="1" id="KW-1133">Transmembrane helix</keyword>
<keyword evidence="1" id="KW-0812">Transmembrane</keyword>
<name>A0ABM1RZS6_LIMPO</name>
<evidence type="ECO:0000313" key="2">
    <source>
        <dbReference type="Proteomes" id="UP000694941"/>
    </source>
</evidence>
<keyword evidence="1" id="KW-0472">Membrane</keyword>
<proteinExistence type="predicted"/>